<comment type="subcellular location">
    <subcellularLocation>
        <location evidence="1">Nucleus</location>
    </subcellularLocation>
</comment>
<dbReference type="InterPro" id="IPR045843">
    <property type="entry name" value="IND-like"/>
</dbReference>
<dbReference type="SMART" id="SM00353">
    <property type="entry name" value="HLH"/>
    <property type="match status" value="1"/>
</dbReference>
<dbReference type="PANTHER" id="PTHR45914">
    <property type="entry name" value="TRANSCRIPTION FACTOR HEC3-RELATED"/>
    <property type="match status" value="1"/>
</dbReference>
<dbReference type="InterPro" id="IPR036638">
    <property type="entry name" value="HLH_DNA-bd_sf"/>
</dbReference>
<dbReference type="GO" id="GO:0003700">
    <property type="term" value="F:DNA-binding transcription factor activity"/>
    <property type="evidence" value="ECO:0007669"/>
    <property type="project" value="InterPro"/>
</dbReference>
<keyword evidence="3" id="KW-0804">Transcription</keyword>
<dbReference type="GO" id="GO:0005634">
    <property type="term" value="C:nucleus"/>
    <property type="evidence" value="ECO:0007669"/>
    <property type="project" value="UniProtKB-SubCell"/>
</dbReference>
<dbReference type="OrthoDB" id="1921534at2759"/>
<sequence length="337" mass="37743">MNGADSRQIEGQLFTMALCEDILSFYDDFFLSETPPFLESLDDIFYLEEPCTQQLPFVPELPELYLSDDVDQYFCEPFPKRQKICHNDLYASNENVCNSFNGYPMNNFTAQDFFLPELVSPTKDTRQMPRELCFSREVECVKLSNNGGGYFSSNNVVDSFNGYSTNTFTAPELFPELVYPLKDIGQVLPQVCFNGDVESEKRASNASGLSPQSVAARQRRRKITEKTQELGKLIPGGGRMNTAEMFQAASKYVKYLQAQIGILESIGAIQGSEDGHPKQPHDGLQVLLASPTIHEMLYSEEKCLIPKQCLEVLAKDRDIQTNPSISSGIDALVKSLS</sequence>
<reference evidence="6 7" key="1">
    <citation type="journal article" date="2020" name="IScience">
        <title>Genome Sequencing of the Endangered Kingdonia uniflora (Circaeasteraceae, Ranunculales) Reveals Potential Mechanisms of Evolutionary Specialization.</title>
        <authorList>
            <person name="Sun Y."/>
            <person name="Deng T."/>
            <person name="Zhang A."/>
            <person name="Moore M.J."/>
            <person name="Landis J.B."/>
            <person name="Lin N."/>
            <person name="Zhang H."/>
            <person name="Zhang X."/>
            <person name="Huang J."/>
            <person name="Zhang X."/>
            <person name="Sun H."/>
            <person name="Wang H."/>
        </authorList>
    </citation>
    <scope>NUCLEOTIDE SEQUENCE [LARGE SCALE GENOMIC DNA]</scope>
    <source>
        <strain evidence="6">TB1705</strain>
        <tissue evidence="6">Leaf</tissue>
    </source>
</reference>
<evidence type="ECO:0000256" key="3">
    <source>
        <dbReference type="ARBA" id="ARBA00023163"/>
    </source>
</evidence>
<feature type="domain" description="BHLH" evidence="5">
    <location>
        <begin position="207"/>
        <end position="256"/>
    </location>
</feature>
<dbReference type="Gene3D" id="4.10.280.10">
    <property type="entry name" value="Helix-loop-helix DNA-binding domain"/>
    <property type="match status" value="1"/>
</dbReference>
<evidence type="ECO:0000256" key="1">
    <source>
        <dbReference type="ARBA" id="ARBA00004123"/>
    </source>
</evidence>
<dbReference type="Proteomes" id="UP000541444">
    <property type="component" value="Unassembled WGS sequence"/>
</dbReference>
<evidence type="ECO:0000256" key="2">
    <source>
        <dbReference type="ARBA" id="ARBA00023015"/>
    </source>
</evidence>
<dbReference type="AlphaFoldDB" id="A0A7J7N9A2"/>
<organism evidence="6 7">
    <name type="scientific">Kingdonia uniflora</name>
    <dbReference type="NCBI Taxonomy" id="39325"/>
    <lineage>
        <taxon>Eukaryota</taxon>
        <taxon>Viridiplantae</taxon>
        <taxon>Streptophyta</taxon>
        <taxon>Embryophyta</taxon>
        <taxon>Tracheophyta</taxon>
        <taxon>Spermatophyta</taxon>
        <taxon>Magnoliopsida</taxon>
        <taxon>Ranunculales</taxon>
        <taxon>Circaeasteraceae</taxon>
        <taxon>Kingdonia</taxon>
    </lineage>
</organism>
<keyword evidence="4" id="KW-0539">Nucleus</keyword>
<dbReference type="EMBL" id="JACGCM010000971">
    <property type="protein sequence ID" value="KAF6163716.1"/>
    <property type="molecule type" value="Genomic_DNA"/>
</dbReference>
<keyword evidence="7" id="KW-1185">Reference proteome</keyword>
<dbReference type="Pfam" id="PF00010">
    <property type="entry name" value="HLH"/>
    <property type="match status" value="1"/>
</dbReference>
<gene>
    <name evidence="6" type="ORF">GIB67_036176</name>
</gene>
<comment type="caution">
    <text evidence="6">The sequence shown here is derived from an EMBL/GenBank/DDBJ whole genome shotgun (WGS) entry which is preliminary data.</text>
</comment>
<evidence type="ECO:0000256" key="4">
    <source>
        <dbReference type="ARBA" id="ARBA00023242"/>
    </source>
</evidence>
<dbReference type="PROSITE" id="PS50888">
    <property type="entry name" value="BHLH"/>
    <property type="match status" value="1"/>
</dbReference>
<dbReference type="PANTHER" id="PTHR45914:SF24">
    <property type="entry name" value="BHLH DOMAIN-CONTAINING PROTEIN"/>
    <property type="match status" value="1"/>
</dbReference>
<proteinExistence type="predicted"/>
<dbReference type="GO" id="GO:0046983">
    <property type="term" value="F:protein dimerization activity"/>
    <property type="evidence" value="ECO:0007669"/>
    <property type="project" value="InterPro"/>
</dbReference>
<evidence type="ECO:0000313" key="7">
    <source>
        <dbReference type="Proteomes" id="UP000541444"/>
    </source>
</evidence>
<protein>
    <recommendedName>
        <fullName evidence="5">BHLH domain-containing protein</fullName>
    </recommendedName>
</protein>
<evidence type="ECO:0000259" key="5">
    <source>
        <dbReference type="PROSITE" id="PS50888"/>
    </source>
</evidence>
<evidence type="ECO:0000313" key="6">
    <source>
        <dbReference type="EMBL" id="KAF6163716.1"/>
    </source>
</evidence>
<accession>A0A7J7N9A2</accession>
<name>A0A7J7N9A2_9MAGN</name>
<keyword evidence="2" id="KW-0805">Transcription regulation</keyword>
<dbReference type="InterPro" id="IPR011598">
    <property type="entry name" value="bHLH_dom"/>
</dbReference>
<dbReference type="SUPFAM" id="SSF47459">
    <property type="entry name" value="HLH, helix-loop-helix DNA-binding domain"/>
    <property type="match status" value="1"/>
</dbReference>